<keyword evidence="3" id="KW-0597">Phosphoprotein</keyword>
<dbReference type="GeneID" id="303172232"/>
<evidence type="ECO:0000256" key="2">
    <source>
        <dbReference type="ARBA" id="ARBA00022475"/>
    </source>
</evidence>
<feature type="domain" description="FHA" evidence="9">
    <location>
        <begin position="407"/>
        <end position="466"/>
    </location>
</feature>
<feature type="compositionally biased region" description="Low complexity" evidence="7">
    <location>
        <begin position="318"/>
        <end position="335"/>
    </location>
</feature>
<dbReference type="InterPro" id="IPR008984">
    <property type="entry name" value="SMAD_FHA_dom_sf"/>
</dbReference>
<feature type="region of interest" description="Disordered" evidence="7">
    <location>
        <begin position="247"/>
        <end position="387"/>
    </location>
</feature>
<evidence type="ECO:0000256" key="1">
    <source>
        <dbReference type="ARBA" id="ARBA00004651"/>
    </source>
</evidence>
<evidence type="ECO:0000259" key="9">
    <source>
        <dbReference type="PROSITE" id="PS50006"/>
    </source>
</evidence>
<organism evidence="10 11">
    <name type="scientific">Agrococcus casei LMG 22410</name>
    <dbReference type="NCBI Taxonomy" id="1255656"/>
    <lineage>
        <taxon>Bacteria</taxon>
        <taxon>Bacillati</taxon>
        <taxon>Actinomycetota</taxon>
        <taxon>Actinomycetes</taxon>
        <taxon>Micrococcales</taxon>
        <taxon>Microbacteriaceae</taxon>
        <taxon>Agrococcus</taxon>
    </lineage>
</organism>
<dbReference type="PROSITE" id="PS50006">
    <property type="entry name" value="FHA_DOMAIN"/>
    <property type="match status" value="1"/>
</dbReference>
<feature type="region of interest" description="Disordered" evidence="7">
    <location>
        <begin position="1"/>
        <end position="20"/>
    </location>
</feature>
<evidence type="ECO:0000256" key="4">
    <source>
        <dbReference type="ARBA" id="ARBA00022692"/>
    </source>
</evidence>
<dbReference type="Pfam" id="PF00498">
    <property type="entry name" value="FHA"/>
    <property type="match status" value="1"/>
</dbReference>
<dbReference type="EMBL" id="FUHU01000020">
    <property type="protein sequence ID" value="SJM52650.1"/>
    <property type="molecule type" value="Genomic_DNA"/>
</dbReference>
<evidence type="ECO:0000313" key="11">
    <source>
        <dbReference type="Proteomes" id="UP000195787"/>
    </source>
</evidence>
<dbReference type="SUPFAM" id="SSF49879">
    <property type="entry name" value="SMAD/FHA domain"/>
    <property type="match status" value="1"/>
</dbReference>
<protein>
    <submittedName>
        <fullName evidence="10">RDD domain containing protein</fullName>
    </submittedName>
</protein>
<feature type="transmembrane region" description="Helical" evidence="8">
    <location>
        <begin position="144"/>
        <end position="166"/>
    </location>
</feature>
<dbReference type="OrthoDB" id="4625746at2"/>
<proteinExistence type="predicted"/>
<feature type="transmembrane region" description="Helical" evidence="8">
    <location>
        <begin position="85"/>
        <end position="108"/>
    </location>
</feature>
<dbReference type="Pfam" id="PF06271">
    <property type="entry name" value="RDD"/>
    <property type="match status" value="1"/>
</dbReference>
<evidence type="ECO:0000256" key="7">
    <source>
        <dbReference type="SAM" id="MobiDB-lite"/>
    </source>
</evidence>
<sequence>MIWEIDDKKPKIEGLDEDGRPDPQYAADLGLVPAPLGRRAVSSLIEFAIYGLLVAPFYIFVFPYLLRIFTGTLDWYGFFQHPNFIILLLVALFSTVLALAFIIVQIALHGSKGVTIGKAFVGIRSINVKTLEKPKIGRTLLRALVMYLSFMVPVIGPVLMFVSVFFDGEKRGRSWLDYVGNLWFIDIKKGLNPYDSKRMRIARKTLSVDATVEQEEQLPFLATAADARVQQSAPSAYVAPARTSSGVLGAASPSASAPSASAPPASAPQQPQQQAPVQQTAPVQQPPQQPQQPAQPIASAPPAPASAPYRPGSLSGVAPQQQPAPQQAAPQQSAPRNDGWSDATQIATPRPAVQPQAPVGGETIAPDALPDDVAETRLSSGRRPQQQPIVAVIQLDTGDRFDLSGSALIGRNPRPEPGETVAHALPIEDPTQSISKTHLFIEVTPAGISVVDRHSTNGSALDRQGTLTELVSGVPVPVQPGDVVRFGDRSLTFALSDQAGAS</sequence>
<evidence type="ECO:0000256" key="3">
    <source>
        <dbReference type="ARBA" id="ARBA00022553"/>
    </source>
</evidence>
<dbReference type="GO" id="GO:0005886">
    <property type="term" value="C:plasma membrane"/>
    <property type="evidence" value="ECO:0007669"/>
    <property type="project" value="UniProtKB-SubCell"/>
</dbReference>
<reference evidence="10 11" key="1">
    <citation type="submission" date="2017-02" db="EMBL/GenBank/DDBJ databases">
        <authorList>
            <person name="Peterson S.W."/>
        </authorList>
    </citation>
    <scope>NUCLEOTIDE SEQUENCE [LARGE SCALE GENOMIC DNA]</scope>
    <source>
        <strain evidence="10 11">LMG 22410</strain>
    </source>
</reference>
<dbReference type="Gene3D" id="2.60.200.20">
    <property type="match status" value="1"/>
</dbReference>
<dbReference type="PANTHER" id="PTHR36115">
    <property type="entry name" value="PROLINE-RICH ANTIGEN HOMOLOG-RELATED"/>
    <property type="match status" value="1"/>
</dbReference>
<keyword evidence="11" id="KW-1185">Reference proteome</keyword>
<dbReference type="InterPro" id="IPR010432">
    <property type="entry name" value="RDD"/>
</dbReference>
<dbReference type="CDD" id="cd00060">
    <property type="entry name" value="FHA"/>
    <property type="match status" value="1"/>
</dbReference>
<keyword evidence="5 8" id="KW-1133">Transmembrane helix</keyword>
<dbReference type="AlphaFoldDB" id="A0A1R4F9K2"/>
<evidence type="ECO:0000256" key="6">
    <source>
        <dbReference type="ARBA" id="ARBA00023136"/>
    </source>
</evidence>
<dbReference type="InterPro" id="IPR000253">
    <property type="entry name" value="FHA_dom"/>
</dbReference>
<accession>A0A1R4F9K2</accession>
<comment type="subcellular location">
    <subcellularLocation>
        <location evidence="1">Cell membrane</location>
        <topology evidence="1">Multi-pass membrane protein</topology>
    </subcellularLocation>
</comment>
<feature type="transmembrane region" description="Helical" evidence="8">
    <location>
        <begin position="47"/>
        <end position="65"/>
    </location>
</feature>
<feature type="compositionally biased region" description="Polar residues" evidence="7">
    <location>
        <begin position="377"/>
        <end position="387"/>
    </location>
</feature>
<evidence type="ECO:0000256" key="8">
    <source>
        <dbReference type="SAM" id="Phobius"/>
    </source>
</evidence>
<name>A0A1R4F9K2_9MICO</name>
<evidence type="ECO:0000313" key="10">
    <source>
        <dbReference type="EMBL" id="SJM52650.1"/>
    </source>
</evidence>
<keyword evidence="4 8" id="KW-0812">Transmembrane</keyword>
<dbReference type="InterPro" id="IPR051791">
    <property type="entry name" value="Pra-immunoreactive"/>
</dbReference>
<gene>
    <name evidence="10" type="ORF">CZ674_03300</name>
</gene>
<dbReference type="Proteomes" id="UP000195787">
    <property type="component" value="Unassembled WGS sequence"/>
</dbReference>
<evidence type="ECO:0000256" key="5">
    <source>
        <dbReference type="ARBA" id="ARBA00022989"/>
    </source>
</evidence>
<keyword evidence="6 8" id="KW-0472">Membrane</keyword>
<feature type="compositionally biased region" description="Low complexity" evidence="7">
    <location>
        <begin position="250"/>
        <end position="283"/>
    </location>
</feature>
<keyword evidence="2" id="KW-1003">Cell membrane</keyword>
<dbReference type="RefSeq" id="WP_086991119.1">
    <property type="nucleotide sequence ID" value="NZ_FUHU01000020.1"/>
</dbReference>